<name>A0A0K9PZD7_ZOSMR</name>
<evidence type="ECO:0000313" key="3">
    <source>
        <dbReference type="EMBL" id="KMZ74433.1"/>
    </source>
</evidence>
<dbReference type="Pfam" id="PF10157">
    <property type="entry name" value="BORCS6"/>
    <property type="match status" value="1"/>
</dbReference>
<comment type="caution">
    <text evidence="3">The sequence shown here is derived from an EMBL/GenBank/DDBJ whole genome shotgun (WGS) entry which is preliminary data.</text>
</comment>
<gene>
    <name evidence="3" type="ORF">ZOSMA_129G00260</name>
</gene>
<dbReference type="PANTHER" id="PTHR39708">
    <property type="entry name" value="OS07G0483400 PROTEIN"/>
    <property type="match status" value="1"/>
</dbReference>
<evidence type="ECO:0000313" key="4">
    <source>
        <dbReference type="Proteomes" id="UP000036987"/>
    </source>
</evidence>
<dbReference type="EMBL" id="LFYR01000337">
    <property type="protein sequence ID" value="KMZ74433.1"/>
    <property type="molecule type" value="Genomic_DNA"/>
</dbReference>
<feature type="domain" description="BLOC-1-related complex subunit 6 C-terminal helix" evidence="2">
    <location>
        <begin position="47"/>
        <end position="141"/>
    </location>
</feature>
<protein>
    <recommendedName>
        <fullName evidence="2">BLOC-1-related complex subunit 6 C-terminal helix domain-containing protein</fullName>
    </recommendedName>
</protein>
<feature type="compositionally biased region" description="Polar residues" evidence="1">
    <location>
        <begin position="1"/>
        <end position="10"/>
    </location>
</feature>
<dbReference type="OMA" id="VTMRERD"/>
<dbReference type="AlphaFoldDB" id="A0A0K9PZD7"/>
<evidence type="ECO:0000259" key="2">
    <source>
        <dbReference type="Pfam" id="PF10157"/>
    </source>
</evidence>
<dbReference type="InterPro" id="IPR046465">
    <property type="entry name" value="BORCS6_C"/>
</dbReference>
<reference evidence="4" key="1">
    <citation type="journal article" date="2016" name="Nature">
        <title>The genome of the seagrass Zostera marina reveals angiosperm adaptation to the sea.</title>
        <authorList>
            <person name="Olsen J.L."/>
            <person name="Rouze P."/>
            <person name="Verhelst B."/>
            <person name="Lin Y.-C."/>
            <person name="Bayer T."/>
            <person name="Collen J."/>
            <person name="Dattolo E."/>
            <person name="De Paoli E."/>
            <person name="Dittami S."/>
            <person name="Maumus F."/>
            <person name="Michel G."/>
            <person name="Kersting A."/>
            <person name="Lauritano C."/>
            <person name="Lohaus R."/>
            <person name="Toepel M."/>
            <person name="Tonon T."/>
            <person name="Vanneste K."/>
            <person name="Amirebrahimi M."/>
            <person name="Brakel J."/>
            <person name="Bostroem C."/>
            <person name="Chovatia M."/>
            <person name="Grimwood J."/>
            <person name="Jenkins J.W."/>
            <person name="Jueterbock A."/>
            <person name="Mraz A."/>
            <person name="Stam W.T."/>
            <person name="Tice H."/>
            <person name="Bornberg-Bauer E."/>
            <person name="Green P.J."/>
            <person name="Pearson G.A."/>
            <person name="Procaccini G."/>
            <person name="Duarte C.M."/>
            <person name="Schmutz J."/>
            <person name="Reusch T.B.H."/>
            <person name="Van de Peer Y."/>
        </authorList>
    </citation>
    <scope>NUCLEOTIDE SEQUENCE [LARGE SCALE GENOMIC DNA]</scope>
    <source>
        <strain evidence="4">cv. Finnish</strain>
    </source>
</reference>
<dbReference type="PANTHER" id="PTHR39708:SF2">
    <property type="entry name" value="BLOC-1-RELATED COMPLEX SUBUNIT 6 C-TERMINAL HELIX DOMAIN-CONTAINING PROTEIN"/>
    <property type="match status" value="1"/>
</dbReference>
<dbReference type="OrthoDB" id="21270at2759"/>
<sequence length="150" mass="16547">MTTEEISASCGSDIPEDLAIKDDIPIESPQNQRDSDDLSMDPSDIIKALEVVERDSVAIAENFASLFSSLRSSLSEASSSSVEHMQCFNDVVGRLQESVLDASTKGNRYINSCLRLNEELKGMESLAMQIKFLRKNVDALDLAVNRAVRF</sequence>
<dbReference type="Proteomes" id="UP000036987">
    <property type="component" value="Unassembled WGS sequence"/>
</dbReference>
<proteinExistence type="predicted"/>
<feature type="region of interest" description="Disordered" evidence="1">
    <location>
        <begin position="1"/>
        <end position="40"/>
    </location>
</feature>
<organism evidence="3 4">
    <name type="scientific">Zostera marina</name>
    <name type="common">Eelgrass</name>
    <dbReference type="NCBI Taxonomy" id="29655"/>
    <lineage>
        <taxon>Eukaryota</taxon>
        <taxon>Viridiplantae</taxon>
        <taxon>Streptophyta</taxon>
        <taxon>Embryophyta</taxon>
        <taxon>Tracheophyta</taxon>
        <taxon>Spermatophyta</taxon>
        <taxon>Magnoliopsida</taxon>
        <taxon>Liliopsida</taxon>
        <taxon>Zosteraceae</taxon>
        <taxon>Zostera</taxon>
    </lineage>
</organism>
<accession>A0A0K9PZD7</accession>
<keyword evidence="4" id="KW-1185">Reference proteome</keyword>
<evidence type="ECO:0000256" key="1">
    <source>
        <dbReference type="SAM" id="MobiDB-lite"/>
    </source>
</evidence>